<dbReference type="KEGG" id="bgg:CFK41_01270"/>
<keyword evidence="2" id="KW-1133">Transmembrane helix</keyword>
<feature type="transmembrane region" description="Helical" evidence="2">
    <location>
        <begin position="139"/>
        <end position="162"/>
    </location>
</feature>
<dbReference type="AlphaFoldDB" id="A0A291GTL9"/>
<evidence type="ECO:0000256" key="1">
    <source>
        <dbReference type="SAM" id="MobiDB-lite"/>
    </source>
</evidence>
<evidence type="ECO:0000256" key="2">
    <source>
        <dbReference type="SAM" id="Phobius"/>
    </source>
</evidence>
<keyword evidence="2" id="KW-0812">Transmembrane</keyword>
<keyword evidence="2" id="KW-0472">Membrane</keyword>
<accession>A0A291GTL9</accession>
<dbReference type="RefSeq" id="WP_096798038.1">
    <property type="nucleotide sequence ID" value="NZ_CP023564.1"/>
</dbReference>
<feature type="transmembrane region" description="Helical" evidence="2">
    <location>
        <begin position="213"/>
        <end position="234"/>
    </location>
</feature>
<dbReference type="EMBL" id="CP023564">
    <property type="protein sequence ID" value="ATG53559.1"/>
    <property type="molecule type" value="Genomic_DNA"/>
</dbReference>
<name>A0A291GTL9_9MICO</name>
<feature type="region of interest" description="Disordered" evidence="1">
    <location>
        <begin position="307"/>
        <end position="335"/>
    </location>
</feature>
<organism evidence="3 4">
    <name type="scientific">Brachybacterium ginsengisoli</name>
    <dbReference type="NCBI Taxonomy" id="1331682"/>
    <lineage>
        <taxon>Bacteria</taxon>
        <taxon>Bacillati</taxon>
        <taxon>Actinomycetota</taxon>
        <taxon>Actinomycetes</taxon>
        <taxon>Micrococcales</taxon>
        <taxon>Dermabacteraceae</taxon>
        <taxon>Brachybacterium</taxon>
    </lineage>
</organism>
<evidence type="ECO:0000313" key="3">
    <source>
        <dbReference type="EMBL" id="ATG53559.1"/>
    </source>
</evidence>
<feature type="transmembrane region" description="Helical" evidence="2">
    <location>
        <begin position="273"/>
        <end position="300"/>
    </location>
</feature>
<feature type="transmembrane region" description="Helical" evidence="2">
    <location>
        <begin position="169"/>
        <end position="193"/>
    </location>
</feature>
<protein>
    <submittedName>
        <fullName evidence="3">Uncharacterized protein</fullName>
    </submittedName>
</protein>
<sequence length="335" mass="34090">MSTDPTLRQSHRATPPRHGSGVIAKLLTTLYALVVLPVALGLLSFGSSGLQRVVTTSGGGRSLLPEILNGPMATQILLGLGVGILLLMSIVVTGLASSAGMIVAGVLGLGAVLLTAVPSLLLQLYGVRPEFVPAELLDGFFYGVPLVIGPLLGGLGTALAIARRRPRSPWFLSLLGLVLVPLGLLIAMALMFGAHAEGVYAALQRFEADFNPVVALVVAAGAVLLWVVAATTAWSTLASTVMALLLLAASAAALQPGLVGIPSAVWKVPAGQVAISFLMSGGGIAAAAILLVHTAVLASVRGRARRRLREQPPAEPAVPTDLSGPTDPPPVGQPA</sequence>
<feature type="transmembrane region" description="Helical" evidence="2">
    <location>
        <begin position="72"/>
        <end position="95"/>
    </location>
</feature>
<feature type="transmembrane region" description="Helical" evidence="2">
    <location>
        <begin position="21"/>
        <end position="45"/>
    </location>
</feature>
<feature type="compositionally biased region" description="Pro residues" evidence="1">
    <location>
        <begin position="326"/>
        <end position="335"/>
    </location>
</feature>
<feature type="transmembrane region" description="Helical" evidence="2">
    <location>
        <begin position="241"/>
        <end position="261"/>
    </location>
</feature>
<proteinExistence type="predicted"/>
<gene>
    <name evidence="3" type="ORF">CFK41_01270</name>
</gene>
<evidence type="ECO:0000313" key="4">
    <source>
        <dbReference type="Proteomes" id="UP000217889"/>
    </source>
</evidence>
<feature type="transmembrane region" description="Helical" evidence="2">
    <location>
        <begin position="102"/>
        <end position="127"/>
    </location>
</feature>
<keyword evidence="4" id="KW-1185">Reference proteome</keyword>
<reference evidence="3 4" key="1">
    <citation type="journal article" date="2014" name="Int. J. Syst. Evol. Microbiol.">
        <title>Brachybacterium ginsengisoli sp. nov., isolated from soil of a ginseng field.</title>
        <authorList>
            <person name="Hoang V.A."/>
            <person name="Kim Y.J."/>
            <person name="Nguyen N.L."/>
            <person name="Yang D.C."/>
        </authorList>
    </citation>
    <scope>NUCLEOTIDE SEQUENCE [LARGE SCALE GENOMIC DNA]</scope>
    <source>
        <strain evidence="3 4">DCY80</strain>
    </source>
</reference>
<dbReference type="Proteomes" id="UP000217889">
    <property type="component" value="Chromosome"/>
</dbReference>